<evidence type="ECO:0000313" key="2">
    <source>
        <dbReference type="WBParaSite" id="ES5_v2.g22142.t1"/>
    </source>
</evidence>
<name>A0AC34FXQ3_9BILA</name>
<evidence type="ECO:0000313" key="1">
    <source>
        <dbReference type="Proteomes" id="UP000887579"/>
    </source>
</evidence>
<protein>
    <submittedName>
        <fullName evidence="2">Cytochrome P450</fullName>
    </submittedName>
</protein>
<proteinExistence type="predicted"/>
<reference evidence="2" key="1">
    <citation type="submission" date="2022-11" db="UniProtKB">
        <authorList>
            <consortium name="WormBaseParasite"/>
        </authorList>
    </citation>
    <scope>IDENTIFICATION</scope>
</reference>
<accession>A0AC34FXQ3</accession>
<dbReference type="Proteomes" id="UP000887579">
    <property type="component" value="Unplaced"/>
</dbReference>
<dbReference type="WBParaSite" id="ES5_v2.g22142.t1">
    <property type="protein sequence ID" value="ES5_v2.g22142.t1"/>
    <property type="gene ID" value="ES5_v2.g22142"/>
</dbReference>
<organism evidence="1 2">
    <name type="scientific">Panagrolaimus sp. ES5</name>
    <dbReference type="NCBI Taxonomy" id="591445"/>
    <lineage>
        <taxon>Eukaryota</taxon>
        <taxon>Metazoa</taxon>
        <taxon>Ecdysozoa</taxon>
        <taxon>Nematoda</taxon>
        <taxon>Chromadorea</taxon>
        <taxon>Rhabditida</taxon>
        <taxon>Tylenchina</taxon>
        <taxon>Panagrolaimomorpha</taxon>
        <taxon>Panagrolaimoidea</taxon>
        <taxon>Panagrolaimidae</taxon>
        <taxon>Panagrolaimus</taxon>
    </lineage>
</organism>
<sequence>MYNEIKEEMSEIKSFFYKQISEKRAKINFAEDSEATDYVEAYLRQQQKLENSGEKDHLYSDKQLFGSVLDLWLAGQETTSNTLAWLILYLMTNPESQTKLHNELSKVIGSDRIITLDDKNNLQYLNAVIAESQRLCNLLPHNIPHRLLKDVNFHGFTLPVDTIVVPQISQILYDDKIFPEPQKFEPERFLDSEGRFQAKPELIPFGVGKRACLGESLARLELYLFTSNLFNHFEIQKSKK</sequence>